<dbReference type="AlphaFoldDB" id="A0AAX4JAG6"/>
<dbReference type="PANTHER" id="PTHR45991:SF1">
    <property type="entry name" value="PACHYTENE CHECKPOINT PROTEIN 2 HOMOLOG"/>
    <property type="match status" value="1"/>
</dbReference>
<organism evidence="5 6">
    <name type="scientific">Vairimorpha necatrix</name>
    <dbReference type="NCBI Taxonomy" id="6039"/>
    <lineage>
        <taxon>Eukaryota</taxon>
        <taxon>Fungi</taxon>
        <taxon>Fungi incertae sedis</taxon>
        <taxon>Microsporidia</taxon>
        <taxon>Nosematidae</taxon>
        <taxon>Vairimorpha</taxon>
    </lineage>
</organism>
<evidence type="ECO:0000256" key="2">
    <source>
        <dbReference type="ARBA" id="ARBA00022840"/>
    </source>
</evidence>
<feature type="domain" description="AAA+ ATPase" evidence="4">
    <location>
        <begin position="124"/>
        <end position="273"/>
    </location>
</feature>
<comment type="similarity">
    <text evidence="3">Belongs to the AAA ATPase family.</text>
</comment>
<dbReference type="PANTHER" id="PTHR45991">
    <property type="entry name" value="PACHYTENE CHECKPOINT PROTEIN 2"/>
    <property type="match status" value="1"/>
</dbReference>
<dbReference type="InterPro" id="IPR027417">
    <property type="entry name" value="P-loop_NTPase"/>
</dbReference>
<keyword evidence="6" id="KW-1185">Reference proteome</keyword>
<proteinExistence type="inferred from homology"/>
<sequence length="345" mass="41171">MRLVVEINQDKKFDKNEDFLINFHHLQERIKNIRICELISSKKIVYSGIFNHQNNIKFKFIYFKFSKEVMQCEFFTLVSLPAFKFRNLYDQLVLDEEVKLRILKHFYKIQEYHKKKINISIFDINKTALIFGPPGTGKTTLAKAIFNRFSIRLKNKSYFIEISCNKFFSRFYGGTLNSFQKLKEELINLSKEKFILILFDEIESILISRDIILSHNEPLESMRVVNCFLIFLDELKSNPKIFIIFTSNNYGKLDTAFLDRCDIKMLIDIPKYENIVIILRNIFDDLMRNGLLINYEMKYSELKELASFFQEKSSRQITKMIFELLDIKNNTFSELLSKLRKNFNK</sequence>
<dbReference type="InterPro" id="IPR003960">
    <property type="entry name" value="ATPase_AAA_CS"/>
</dbReference>
<protein>
    <submittedName>
        <fullName evidence="5">Pachytene checkpoint protein 2-like protein</fullName>
    </submittedName>
</protein>
<dbReference type="KEGG" id="vnx:VNE69_03154"/>
<dbReference type="GO" id="GO:0005634">
    <property type="term" value="C:nucleus"/>
    <property type="evidence" value="ECO:0007669"/>
    <property type="project" value="TreeGrafter"/>
</dbReference>
<keyword evidence="1 3" id="KW-0547">Nucleotide-binding</keyword>
<dbReference type="EMBL" id="CP142728">
    <property type="protein sequence ID" value="WUR02935.1"/>
    <property type="molecule type" value="Genomic_DNA"/>
</dbReference>
<evidence type="ECO:0000313" key="6">
    <source>
        <dbReference type="Proteomes" id="UP001334084"/>
    </source>
</evidence>
<gene>
    <name evidence="5" type="ORF">VNE69_03154</name>
</gene>
<accession>A0AAX4JAG6</accession>
<dbReference type="SUPFAM" id="SSF52540">
    <property type="entry name" value="P-loop containing nucleoside triphosphate hydrolases"/>
    <property type="match status" value="1"/>
</dbReference>
<dbReference type="InterPro" id="IPR003593">
    <property type="entry name" value="AAA+_ATPase"/>
</dbReference>
<dbReference type="GO" id="GO:0005694">
    <property type="term" value="C:chromosome"/>
    <property type="evidence" value="ECO:0007669"/>
    <property type="project" value="TreeGrafter"/>
</dbReference>
<dbReference type="Gene3D" id="3.40.50.300">
    <property type="entry name" value="P-loop containing nucleotide triphosphate hydrolases"/>
    <property type="match status" value="1"/>
</dbReference>
<dbReference type="GeneID" id="90540750"/>
<dbReference type="InterPro" id="IPR003959">
    <property type="entry name" value="ATPase_AAA_core"/>
</dbReference>
<dbReference type="Proteomes" id="UP001334084">
    <property type="component" value="Chromosome 3"/>
</dbReference>
<dbReference type="GO" id="GO:0016887">
    <property type="term" value="F:ATP hydrolysis activity"/>
    <property type="evidence" value="ECO:0007669"/>
    <property type="project" value="InterPro"/>
</dbReference>
<reference evidence="5" key="1">
    <citation type="journal article" date="2024" name="BMC Genomics">
        <title>Functional annotation of a divergent genome using sequence and structure-based similarity.</title>
        <authorList>
            <person name="Svedberg D."/>
            <person name="Winiger R.R."/>
            <person name="Berg A."/>
            <person name="Sharma H."/>
            <person name="Tellgren-Roth C."/>
            <person name="Debrunner-Vossbrinck B.A."/>
            <person name="Vossbrinck C.R."/>
            <person name="Barandun J."/>
        </authorList>
    </citation>
    <scope>NUCLEOTIDE SEQUENCE</scope>
    <source>
        <strain evidence="5">Illinois isolate</strain>
    </source>
</reference>
<dbReference type="RefSeq" id="XP_065329080.1">
    <property type="nucleotide sequence ID" value="XM_065473008.1"/>
</dbReference>
<evidence type="ECO:0000256" key="1">
    <source>
        <dbReference type="ARBA" id="ARBA00022741"/>
    </source>
</evidence>
<evidence type="ECO:0000259" key="4">
    <source>
        <dbReference type="SMART" id="SM00382"/>
    </source>
</evidence>
<dbReference type="PROSITE" id="PS00674">
    <property type="entry name" value="AAA"/>
    <property type="match status" value="1"/>
</dbReference>
<dbReference type="SMART" id="SM00382">
    <property type="entry name" value="AAA"/>
    <property type="match status" value="1"/>
</dbReference>
<dbReference type="InterPro" id="IPR044539">
    <property type="entry name" value="Pch2-like"/>
</dbReference>
<keyword evidence="2 3" id="KW-0067">ATP-binding</keyword>
<dbReference type="GO" id="GO:0051598">
    <property type="term" value="P:meiotic recombination checkpoint signaling"/>
    <property type="evidence" value="ECO:0007669"/>
    <property type="project" value="TreeGrafter"/>
</dbReference>
<evidence type="ECO:0000313" key="5">
    <source>
        <dbReference type="EMBL" id="WUR02935.1"/>
    </source>
</evidence>
<name>A0AAX4JAG6_9MICR</name>
<dbReference type="GO" id="GO:0005524">
    <property type="term" value="F:ATP binding"/>
    <property type="evidence" value="ECO:0007669"/>
    <property type="project" value="UniProtKB-KW"/>
</dbReference>
<evidence type="ECO:0000256" key="3">
    <source>
        <dbReference type="RuleBase" id="RU003651"/>
    </source>
</evidence>
<dbReference type="GO" id="GO:0007131">
    <property type="term" value="P:reciprocal meiotic recombination"/>
    <property type="evidence" value="ECO:0007669"/>
    <property type="project" value="TreeGrafter"/>
</dbReference>
<dbReference type="Pfam" id="PF00004">
    <property type="entry name" value="AAA"/>
    <property type="match status" value="1"/>
</dbReference>